<accession>A0AAV9RD15</accession>
<evidence type="ECO:0000313" key="3">
    <source>
        <dbReference type="Proteomes" id="UP001311232"/>
    </source>
</evidence>
<evidence type="ECO:0000256" key="1">
    <source>
        <dbReference type="SAM" id="MobiDB-lite"/>
    </source>
</evidence>
<proteinExistence type="predicted"/>
<keyword evidence="3" id="KW-1185">Reference proteome</keyword>
<dbReference type="EMBL" id="JAHHUM010002056">
    <property type="protein sequence ID" value="KAK5606675.1"/>
    <property type="molecule type" value="Genomic_DNA"/>
</dbReference>
<sequence length="241" mass="27428">MPSELFPVWDPTYCQERRLSRSHLPGLLFLQTNEPNPFNSFELQMMTKKVPWIEQHLYSLGSSSQPNQRNLAVLFDRSGRQQPLGATSPRTKEVVPFPPWAETGRQAQTWVVSARPPPRTQSPPTPRGGYVQKRGPHAPNQPANQSRPRTEQSRPPNEFRSRPHESPTPSEPQHEPRHRDTPNRDTDIEHTSPNPNATNPPPPPQGHTPTGELYSREADEVTPTQRKLYIHMFQKSVASRG</sequence>
<comment type="caution">
    <text evidence="2">The sequence shown here is derived from an EMBL/GenBank/DDBJ whole genome shotgun (WGS) entry which is preliminary data.</text>
</comment>
<name>A0AAV9RD15_9TELE</name>
<gene>
    <name evidence="2" type="ORF">CRENBAI_017204</name>
</gene>
<organism evidence="2 3">
    <name type="scientific">Crenichthys baileyi</name>
    <name type="common">White River springfish</name>
    <dbReference type="NCBI Taxonomy" id="28760"/>
    <lineage>
        <taxon>Eukaryota</taxon>
        <taxon>Metazoa</taxon>
        <taxon>Chordata</taxon>
        <taxon>Craniata</taxon>
        <taxon>Vertebrata</taxon>
        <taxon>Euteleostomi</taxon>
        <taxon>Actinopterygii</taxon>
        <taxon>Neopterygii</taxon>
        <taxon>Teleostei</taxon>
        <taxon>Neoteleostei</taxon>
        <taxon>Acanthomorphata</taxon>
        <taxon>Ovalentaria</taxon>
        <taxon>Atherinomorphae</taxon>
        <taxon>Cyprinodontiformes</taxon>
        <taxon>Goodeidae</taxon>
        <taxon>Crenichthys</taxon>
    </lineage>
</organism>
<protein>
    <submittedName>
        <fullName evidence="2">Uncharacterized protein</fullName>
    </submittedName>
</protein>
<feature type="compositionally biased region" description="Basic and acidic residues" evidence="1">
    <location>
        <begin position="172"/>
        <end position="190"/>
    </location>
</feature>
<feature type="region of interest" description="Disordered" evidence="1">
    <location>
        <begin position="81"/>
        <end position="225"/>
    </location>
</feature>
<feature type="compositionally biased region" description="Basic and acidic residues" evidence="1">
    <location>
        <begin position="148"/>
        <end position="165"/>
    </location>
</feature>
<dbReference type="AlphaFoldDB" id="A0AAV9RD15"/>
<dbReference type="Proteomes" id="UP001311232">
    <property type="component" value="Unassembled WGS sequence"/>
</dbReference>
<evidence type="ECO:0000313" key="2">
    <source>
        <dbReference type="EMBL" id="KAK5606675.1"/>
    </source>
</evidence>
<reference evidence="2 3" key="1">
    <citation type="submission" date="2021-06" db="EMBL/GenBank/DDBJ databases">
        <authorList>
            <person name="Palmer J.M."/>
        </authorList>
    </citation>
    <scope>NUCLEOTIDE SEQUENCE [LARGE SCALE GENOMIC DNA]</scope>
    <source>
        <strain evidence="2 3">MEX-2019</strain>
        <tissue evidence="2">Muscle</tissue>
    </source>
</reference>
<feature type="compositionally biased region" description="Pro residues" evidence="1">
    <location>
        <begin position="115"/>
        <end position="126"/>
    </location>
</feature>